<accession>A0A840VNN8</accession>
<name>A0A840VNN8_9PROT</name>
<evidence type="ECO:0000313" key="8">
    <source>
        <dbReference type="EMBL" id="MBB5373040.1"/>
    </source>
</evidence>
<keyword evidence="3" id="KW-0479">Metal-binding</keyword>
<dbReference type="InterPro" id="IPR036922">
    <property type="entry name" value="Rieske_2Fe-2S_sf"/>
</dbReference>
<dbReference type="InterPro" id="IPR001663">
    <property type="entry name" value="Rng_hydr_dOase-A"/>
</dbReference>
<gene>
    <name evidence="8" type="ORF">HNP71_001298</name>
</gene>
<dbReference type="GO" id="GO:0051213">
    <property type="term" value="F:dioxygenase activity"/>
    <property type="evidence" value="ECO:0007669"/>
    <property type="project" value="UniProtKB-KW"/>
</dbReference>
<evidence type="ECO:0000259" key="7">
    <source>
        <dbReference type="PROSITE" id="PS51296"/>
    </source>
</evidence>
<keyword evidence="4" id="KW-0560">Oxidoreductase</keyword>
<feature type="domain" description="Rieske" evidence="7">
    <location>
        <begin position="61"/>
        <end position="167"/>
    </location>
</feature>
<evidence type="ECO:0000256" key="1">
    <source>
        <dbReference type="ARBA" id="ARBA00001962"/>
    </source>
</evidence>
<dbReference type="Pfam" id="PF00848">
    <property type="entry name" value="Ring_hydroxyl_A"/>
    <property type="match status" value="1"/>
</dbReference>
<dbReference type="SUPFAM" id="SSF50022">
    <property type="entry name" value="ISP domain"/>
    <property type="match status" value="1"/>
</dbReference>
<keyword evidence="2" id="KW-0001">2Fe-2S</keyword>
<evidence type="ECO:0000256" key="6">
    <source>
        <dbReference type="ARBA" id="ARBA00023014"/>
    </source>
</evidence>
<keyword evidence="5" id="KW-0408">Iron</keyword>
<evidence type="ECO:0000256" key="2">
    <source>
        <dbReference type="ARBA" id="ARBA00022714"/>
    </source>
</evidence>
<dbReference type="PRINTS" id="PR00090">
    <property type="entry name" value="RNGDIOXGNASE"/>
</dbReference>
<sequence>MRSILDVPPQTAGRDALVAMLNAATRGACRALEHAETLPPSTYVSDEFFALEVEKIFKPGWVCVGHVSQVPEAGDYFTLDLFDEMLVIVRGRDSVIRTLSGICTHHWAPLVEGKGNIKLFSCPFHKWGFDLTGKLLGAPLMDKVEFHQNDCDLPGFSTEVVDGFIYANLSGDAPSLAPQLADLSAQLAKFKLDELIVVGEYSYDCKSNWKIMVETFMECYHHIAAHPETFEASFPARLSYIEDGHPAWTYGVSPARETVRDEDILIGTPLLSDDLTTFDRRCFQLFLVYPFHMINIWPDRVYWFRSQPVAANRTMVQTYVLARPKARDMPGYEAFMEKEMQFVDKVNLEDFAVKKILPLMRCSNLEQKQVPPAPAA</sequence>
<dbReference type="PANTHER" id="PTHR43756:SF5">
    <property type="entry name" value="CHOLINE MONOOXYGENASE, CHLOROPLASTIC"/>
    <property type="match status" value="1"/>
</dbReference>
<dbReference type="Gene3D" id="2.102.10.10">
    <property type="entry name" value="Rieske [2Fe-2S] iron-sulphur domain"/>
    <property type="match status" value="1"/>
</dbReference>
<dbReference type="CDD" id="cd03469">
    <property type="entry name" value="Rieske_RO_Alpha_N"/>
    <property type="match status" value="1"/>
</dbReference>
<keyword evidence="8" id="KW-0223">Dioxygenase</keyword>
<evidence type="ECO:0000256" key="5">
    <source>
        <dbReference type="ARBA" id="ARBA00023004"/>
    </source>
</evidence>
<dbReference type="GO" id="GO:0005506">
    <property type="term" value="F:iron ion binding"/>
    <property type="evidence" value="ECO:0007669"/>
    <property type="project" value="InterPro"/>
</dbReference>
<dbReference type="PANTHER" id="PTHR43756">
    <property type="entry name" value="CHOLINE MONOOXYGENASE, CHLOROPLASTIC"/>
    <property type="match status" value="1"/>
</dbReference>
<evidence type="ECO:0000256" key="4">
    <source>
        <dbReference type="ARBA" id="ARBA00023002"/>
    </source>
</evidence>
<reference evidence="8 9" key="1">
    <citation type="submission" date="2020-08" db="EMBL/GenBank/DDBJ databases">
        <title>Genomic Encyclopedia of Type Strains, Phase IV (KMG-IV): sequencing the most valuable type-strain genomes for metagenomic binning, comparative biology and taxonomic classification.</title>
        <authorList>
            <person name="Goeker M."/>
        </authorList>
    </citation>
    <scope>NUCLEOTIDE SEQUENCE [LARGE SCALE GENOMIC DNA]</scope>
    <source>
        <strain evidence="8 9">DSM 27026</strain>
    </source>
</reference>
<dbReference type="AlphaFoldDB" id="A0A840VNN8"/>
<dbReference type="GO" id="GO:0051537">
    <property type="term" value="F:2 iron, 2 sulfur cluster binding"/>
    <property type="evidence" value="ECO:0007669"/>
    <property type="project" value="UniProtKB-KW"/>
</dbReference>
<protein>
    <submittedName>
        <fullName evidence="8">Phenylpropionate dioxygenase-like ring-hydroxylating dioxygenase large terminal subunit</fullName>
    </submittedName>
</protein>
<comment type="cofactor">
    <cofactor evidence="1">
        <name>Fe cation</name>
        <dbReference type="ChEBI" id="CHEBI:24875"/>
    </cofactor>
</comment>
<dbReference type="RefSeq" id="WP_183266061.1">
    <property type="nucleotide sequence ID" value="NZ_JACHFJ010000004.1"/>
</dbReference>
<keyword evidence="9" id="KW-1185">Reference proteome</keyword>
<keyword evidence="6" id="KW-0411">Iron-sulfur</keyword>
<proteinExistence type="predicted"/>
<evidence type="ECO:0000313" key="9">
    <source>
        <dbReference type="Proteomes" id="UP000553706"/>
    </source>
</evidence>
<dbReference type="SUPFAM" id="SSF55961">
    <property type="entry name" value="Bet v1-like"/>
    <property type="match status" value="1"/>
</dbReference>
<dbReference type="Proteomes" id="UP000553706">
    <property type="component" value="Unassembled WGS sequence"/>
</dbReference>
<dbReference type="Gene3D" id="3.90.380.10">
    <property type="entry name" value="Naphthalene 1,2-dioxygenase Alpha Subunit, Chain A, domain 1"/>
    <property type="match status" value="1"/>
</dbReference>
<dbReference type="PROSITE" id="PS51296">
    <property type="entry name" value="RIESKE"/>
    <property type="match status" value="1"/>
</dbReference>
<organism evidence="8 9">
    <name type="scientific">Acidocella aromatica</name>
    <dbReference type="NCBI Taxonomy" id="1303579"/>
    <lineage>
        <taxon>Bacteria</taxon>
        <taxon>Pseudomonadati</taxon>
        <taxon>Pseudomonadota</taxon>
        <taxon>Alphaproteobacteria</taxon>
        <taxon>Acetobacterales</taxon>
        <taxon>Acidocellaceae</taxon>
        <taxon>Acidocella</taxon>
    </lineage>
</organism>
<dbReference type="InterPro" id="IPR017941">
    <property type="entry name" value="Rieske_2Fe-2S"/>
</dbReference>
<dbReference type="Pfam" id="PF00355">
    <property type="entry name" value="Rieske"/>
    <property type="match status" value="1"/>
</dbReference>
<dbReference type="InterPro" id="IPR015879">
    <property type="entry name" value="Ring_hydroxy_dOase_asu_C_dom"/>
</dbReference>
<comment type="caution">
    <text evidence="8">The sequence shown here is derived from an EMBL/GenBank/DDBJ whole genome shotgun (WGS) entry which is preliminary data.</text>
</comment>
<evidence type="ECO:0000256" key="3">
    <source>
        <dbReference type="ARBA" id="ARBA00022723"/>
    </source>
</evidence>
<dbReference type="EMBL" id="JACHFJ010000004">
    <property type="protein sequence ID" value="MBB5373040.1"/>
    <property type="molecule type" value="Genomic_DNA"/>
</dbReference>